<dbReference type="Pfam" id="PF00128">
    <property type="entry name" value="Alpha-amylase"/>
    <property type="match status" value="1"/>
</dbReference>
<keyword evidence="6" id="KW-0378">Hydrolase</keyword>
<dbReference type="InterPro" id="IPR017853">
    <property type="entry name" value="GH"/>
</dbReference>
<dbReference type="CDD" id="cd02855">
    <property type="entry name" value="E_set_GBE_prok_N"/>
    <property type="match status" value="1"/>
</dbReference>
<dbReference type="Pfam" id="PF02922">
    <property type="entry name" value="CBM_48"/>
    <property type="match status" value="1"/>
</dbReference>
<evidence type="ECO:0000256" key="4">
    <source>
        <dbReference type="ARBA" id="ARBA00022679"/>
    </source>
</evidence>
<organism evidence="6 7">
    <name type="scientific">Tessaracoccus lubricantis</name>
    <dbReference type="NCBI Taxonomy" id="545543"/>
    <lineage>
        <taxon>Bacteria</taxon>
        <taxon>Bacillati</taxon>
        <taxon>Actinomycetota</taxon>
        <taxon>Actinomycetes</taxon>
        <taxon>Propionibacteriales</taxon>
        <taxon>Propionibacteriaceae</taxon>
        <taxon>Tessaracoccus</taxon>
    </lineage>
</organism>
<comment type="catalytic activity">
    <reaction evidence="1">
        <text>Transfers a segment of a (1-&gt;4)-alpha-D-glucan chain to a primary hydroxy group in a similar glucan chain.</text>
        <dbReference type="EC" id="2.4.1.18"/>
    </reaction>
</comment>
<dbReference type="InterPro" id="IPR004193">
    <property type="entry name" value="Glyco_hydro_13_N"/>
</dbReference>
<reference evidence="7" key="1">
    <citation type="journal article" date="2019" name="Int. J. Syst. Evol. Microbiol.">
        <title>The Global Catalogue of Microorganisms (GCM) 10K type strain sequencing project: providing services to taxonomists for standard genome sequencing and annotation.</title>
        <authorList>
            <consortium name="The Broad Institute Genomics Platform"/>
            <consortium name="The Broad Institute Genome Sequencing Center for Infectious Disease"/>
            <person name="Wu L."/>
            <person name="Ma J."/>
        </authorList>
    </citation>
    <scope>NUCLEOTIDE SEQUENCE [LARGE SCALE GENOMIC DNA]</scope>
    <source>
        <strain evidence="7">JCM 19125</strain>
    </source>
</reference>
<dbReference type="InterPro" id="IPR014756">
    <property type="entry name" value="Ig_E-set"/>
</dbReference>
<dbReference type="SUPFAM" id="SSF81296">
    <property type="entry name" value="E set domains"/>
    <property type="match status" value="1"/>
</dbReference>
<dbReference type="CDD" id="cd11325">
    <property type="entry name" value="AmyAc_GTHase"/>
    <property type="match status" value="1"/>
</dbReference>
<proteinExistence type="inferred from homology"/>
<dbReference type="InterPro" id="IPR037439">
    <property type="entry name" value="Branching_enzy"/>
</dbReference>
<dbReference type="PIRSF" id="PIRSF000463">
    <property type="entry name" value="GlgB"/>
    <property type="match status" value="1"/>
</dbReference>
<dbReference type="Gene3D" id="2.60.40.10">
    <property type="entry name" value="Immunoglobulins"/>
    <property type="match status" value="1"/>
</dbReference>
<evidence type="ECO:0000256" key="2">
    <source>
        <dbReference type="ARBA" id="ARBA00009000"/>
    </source>
</evidence>
<protein>
    <recommendedName>
        <fullName evidence="3">1,4-alpha-glucan branching enzyme</fullName>
        <ecNumber evidence="3">2.4.1.18</ecNumber>
    </recommendedName>
</protein>
<dbReference type="Proteomes" id="UP001501521">
    <property type="component" value="Unassembled WGS sequence"/>
</dbReference>
<comment type="similarity">
    <text evidence="2">Belongs to the glycosyl hydrolase 13 family. GlgB subfamily.</text>
</comment>
<evidence type="ECO:0000259" key="5">
    <source>
        <dbReference type="SMART" id="SM00642"/>
    </source>
</evidence>
<dbReference type="SUPFAM" id="SSF51011">
    <property type="entry name" value="Glycosyl hydrolase domain"/>
    <property type="match status" value="1"/>
</dbReference>
<dbReference type="InterPro" id="IPR013780">
    <property type="entry name" value="Glyco_hydro_b"/>
</dbReference>
<keyword evidence="7" id="KW-1185">Reference proteome</keyword>
<dbReference type="SUPFAM" id="SSF51445">
    <property type="entry name" value="(Trans)glycosidases"/>
    <property type="match status" value="1"/>
</dbReference>
<accession>A0ABP9FBT6</accession>
<sequence length="586" mass="65994">MGAIVADGGVGFRVWAPNADEVSVFGEFNDWDTAAHPLTRENDEGYWYGYVEGAKAGQEYKFHLVNGDLELDRNDPYAREVTNSVGNSVIVDPLDFDWEGDDYTLPAHNEIVVYEAHVGSFFAKGDDNGDFAMMAQKLQHVVDLGCNVVQLMPVAEFAGDLSWGYNPAHIFAVESGYGGPRAYREFVKQAHRMGLGVIQDVVYNHFGPSDLDLWQFDGWQENDKGGIYFYNDHRSSTPWGDTRPDYGRAEVRRFIHDNALMWLREFHVDGLRYDMTPYMRSVDATGFDIIDGWTLQSWINRDIREQFPDALLIAEDMHSNPLVTGFDHDGAGYHSQWDPNFVHPVRKALREYDDAHRSIDDIADALTFTYDGDAFRRVVYTESHDEVANGKARVVAEVQPGDQQGWFAQKRSTLGAALVMTAPGIPMLFQGQEFLQGDWFRDDVPLDWHLRREHHGIVQLYADLITLRRNLFGESRGLQGQGINVFHRNEGAKVLAFQRWYDHGVGDDVVVVANFSGEARDDYRIGLPTGGRWELKLNSDATLYSDDFGDHPSGDLHGVDEGLDGFGSSATLTVAPYSVLIYSYAG</sequence>
<dbReference type="InterPro" id="IPR006047">
    <property type="entry name" value="GH13_cat_dom"/>
</dbReference>
<dbReference type="InterPro" id="IPR044143">
    <property type="entry name" value="GlgB_N_E_set_prok"/>
</dbReference>
<keyword evidence="4" id="KW-0808">Transferase</keyword>
<dbReference type="Pfam" id="PF02806">
    <property type="entry name" value="Alpha-amylase_C"/>
    <property type="match status" value="1"/>
</dbReference>
<evidence type="ECO:0000256" key="1">
    <source>
        <dbReference type="ARBA" id="ARBA00000826"/>
    </source>
</evidence>
<dbReference type="SMART" id="SM00642">
    <property type="entry name" value="Aamy"/>
    <property type="match status" value="1"/>
</dbReference>
<dbReference type="Gene3D" id="3.20.20.80">
    <property type="entry name" value="Glycosidases"/>
    <property type="match status" value="1"/>
</dbReference>
<dbReference type="PANTHER" id="PTHR43651">
    <property type="entry name" value="1,4-ALPHA-GLUCAN-BRANCHING ENZYME"/>
    <property type="match status" value="1"/>
</dbReference>
<comment type="caution">
    <text evidence="6">The sequence shown here is derived from an EMBL/GenBank/DDBJ whole genome shotgun (WGS) entry which is preliminary data.</text>
</comment>
<evidence type="ECO:0000256" key="3">
    <source>
        <dbReference type="ARBA" id="ARBA00012541"/>
    </source>
</evidence>
<name>A0ABP9FBT6_9ACTN</name>
<dbReference type="InterPro" id="IPR013783">
    <property type="entry name" value="Ig-like_fold"/>
</dbReference>
<dbReference type="EMBL" id="BAABLV010000024">
    <property type="protein sequence ID" value="GAA4898468.1"/>
    <property type="molecule type" value="Genomic_DNA"/>
</dbReference>
<evidence type="ECO:0000313" key="7">
    <source>
        <dbReference type="Proteomes" id="UP001501521"/>
    </source>
</evidence>
<dbReference type="GO" id="GO:0016787">
    <property type="term" value="F:hydrolase activity"/>
    <property type="evidence" value="ECO:0007669"/>
    <property type="project" value="UniProtKB-KW"/>
</dbReference>
<dbReference type="Gene3D" id="2.60.40.1180">
    <property type="entry name" value="Golgi alpha-mannosidase II"/>
    <property type="match status" value="1"/>
</dbReference>
<dbReference type="PANTHER" id="PTHR43651:SF11">
    <property type="entry name" value="MALTO-OLIGOSYLTREHALOSE TREHALOHYDROLASE"/>
    <property type="match status" value="1"/>
</dbReference>
<dbReference type="EC" id="2.4.1.18" evidence="3"/>
<gene>
    <name evidence="6" type="ORF">GCM10025789_15480</name>
</gene>
<feature type="domain" description="Glycosyl hydrolase family 13 catalytic" evidence="5">
    <location>
        <begin position="115"/>
        <end position="468"/>
    </location>
</feature>
<dbReference type="InterPro" id="IPR006048">
    <property type="entry name" value="A-amylase/branching_C"/>
</dbReference>
<evidence type="ECO:0000313" key="6">
    <source>
        <dbReference type="EMBL" id="GAA4898468.1"/>
    </source>
</evidence>